<reference evidence="1" key="1">
    <citation type="submission" date="2021-06" db="EMBL/GenBank/DDBJ databases">
        <authorList>
            <person name="Kallberg Y."/>
            <person name="Tangrot J."/>
            <person name="Rosling A."/>
        </authorList>
    </citation>
    <scope>NUCLEOTIDE SEQUENCE</scope>
    <source>
        <strain evidence="1">AU212A</strain>
    </source>
</reference>
<name>A0ACA9LVS6_9GLOM</name>
<dbReference type="EMBL" id="CAJVPM010007826">
    <property type="protein sequence ID" value="CAG8549181.1"/>
    <property type="molecule type" value="Genomic_DNA"/>
</dbReference>
<evidence type="ECO:0000313" key="1">
    <source>
        <dbReference type="EMBL" id="CAG8549181.1"/>
    </source>
</evidence>
<sequence>CLEIKDHSYTLKKQFTNTKKCCKDHFKKYKFFQQKYGMNEAQTIIDDTNSKATMQKYQRKRFHTYKDDNNRLSSYASSSVSIQAIDISSKRACTEEVKNKINEITKSIINKEIKVVAIVTNSHSSYTVARKQLQVENSQITYLLYFVYQTNLYIGKIFKESNIFKTTTLEATYIAVYLKSKQHTLIAQYKPQTNEKIEIKNDLFEQDVFGYWNWCLESIKELEFVASQIISICINAALVERTRELTNIIEQEQETNSKNKFQYSADLTKNNLEKITNSLLNAELLSDILLDHKHPQRDKYAK</sequence>
<proteinExistence type="predicted"/>
<protein>
    <submittedName>
        <fullName evidence="1">3642_t:CDS:1</fullName>
    </submittedName>
</protein>
<organism evidence="1 2">
    <name type="scientific">Scutellospora calospora</name>
    <dbReference type="NCBI Taxonomy" id="85575"/>
    <lineage>
        <taxon>Eukaryota</taxon>
        <taxon>Fungi</taxon>
        <taxon>Fungi incertae sedis</taxon>
        <taxon>Mucoromycota</taxon>
        <taxon>Glomeromycotina</taxon>
        <taxon>Glomeromycetes</taxon>
        <taxon>Diversisporales</taxon>
        <taxon>Gigasporaceae</taxon>
        <taxon>Scutellospora</taxon>
    </lineage>
</organism>
<keyword evidence="2" id="KW-1185">Reference proteome</keyword>
<dbReference type="Proteomes" id="UP000789860">
    <property type="component" value="Unassembled WGS sequence"/>
</dbReference>
<gene>
    <name evidence="1" type="ORF">SCALOS_LOCUS5115</name>
</gene>
<comment type="caution">
    <text evidence="1">The sequence shown here is derived from an EMBL/GenBank/DDBJ whole genome shotgun (WGS) entry which is preliminary data.</text>
</comment>
<evidence type="ECO:0000313" key="2">
    <source>
        <dbReference type="Proteomes" id="UP000789860"/>
    </source>
</evidence>
<feature type="non-terminal residue" evidence="1">
    <location>
        <position position="1"/>
    </location>
</feature>
<accession>A0ACA9LVS6</accession>